<dbReference type="EMBL" id="CAXIEN010000112">
    <property type="protein sequence ID" value="CAL1278411.1"/>
    <property type="molecule type" value="Genomic_DNA"/>
</dbReference>
<protein>
    <submittedName>
        <fullName evidence="2">Uncharacterized protein</fullName>
    </submittedName>
</protein>
<evidence type="ECO:0000313" key="2">
    <source>
        <dbReference type="EMBL" id="CAL1278411.1"/>
    </source>
</evidence>
<keyword evidence="3" id="KW-1185">Reference proteome</keyword>
<evidence type="ECO:0000313" key="3">
    <source>
        <dbReference type="Proteomes" id="UP001497382"/>
    </source>
</evidence>
<feature type="transmembrane region" description="Helical" evidence="1">
    <location>
        <begin position="124"/>
        <end position="141"/>
    </location>
</feature>
<keyword evidence="1" id="KW-0472">Membrane</keyword>
<sequence>MVAPNNVSEVFEMPLLNVRRERFYLYSAILVLKSHFFITYMEDRRQQLYGLTTLLAILVHLFLRTQIEQGFTAVLLETLILDLPIHIQPNISKIIHYVFICLQYTIFEILIDLIVIFKILRDSFFSLYSYLISLHYLLIYSDL</sequence>
<name>A0AAV2A2Y4_9ARAC</name>
<keyword evidence="1" id="KW-1133">Transmembrane helix</keyword>
<proteinExistence type="predicted"/>
<reference evidence="2 3" key="1">
    <citation type="submission" date="2024-04" db="EMBL/GenBank/DDBJ databases">
        <authorList>
            <person name="Rising A."/>
            <person name="Reimegard J."/>
            <person name="Sonavane S."/>
            <person name="Akerstrom W."/>
            <person name="Nylinder S."/>
            <person name="Hedman E."/>
            <person name="Kallberg Y."/>
        </authorList>
    </citation>
    <scope>NUCLEOTIDE SEQUENCE [LARGE SCALE GENOMIC DNA]</scope>
</reference>
<feature type="transmembrane region" description="Helical" evidence="1">
    <location>
        <begin position="94"/>
        <end position="117"/>
    </location>
</feature>
<accession>A0AAV2A2Y4</accession>
<evidence type="ECO:0000256" key="1">
    <source>
        <dbReference type="SAM" id="Phobius"/>
    </source>
</evidence>
<gene>
    <name evidence="2" type="ORF">LARSCL_LOCUS9759</name>
</gene>
<comment type="caution">
    <text evidence="2">The sequence shown here is derived from an EMBL/GenBank/DDBJ whole genome shotgun (WGS) entry which is preliminary data.</text>
</comment>
<dbReference type="Proteomes" id="UP001497382">
    <property type="component" value="Unassembled WGS sequence"/>
</dbReference>
<organism evidence="2 3">
    <name type="scientific">Larinioides sclopetarius</name>
    <dbReference type="NCBI Taxonomy" id="280406"/>
    <lineage>
        <taxon>Eukaryota</taxon>
        <taxon>Metazoa</taxon>
        <taxon>Ecdysozoa</taxon>
        <taxon>Arthropoda</taxon>
        <taxon>Chelicerata</taxon>
        <taxon>Arachnida</taxon>
        <taxon>Araneae</taxon>
        <taxon>Araneomorphae</taxon>
        <taxon>Entelegynae</taxon>
        <taxon>Araneoidea</taxon>
        <taxon>Araneidae</taxon>
        <taxon>Larinioides</taxon>
    </lineage>
</organism>
<feature type="transmembrane region" description="Helical" evidence="1">
    <location>
        <begin position="47"/>
        <end position="63"/>
    </location>
</feature>
<keyword evidence="1" id="KW-0812">Transmembrane</keyword>
<feature type="transmembrane region" description="Helical" evidence="1">
    <location>
        <begin position="23"/>
        <end position="41"/>
    </location>
</feature>
<dbReference type="AlphaFoldDB" id="A0AAV2A2Y4"/>